<feature type="domain" description="Protein kinase" evidence="7">
    <location>
        <begin position="69"/>
        <end position="329"/>
    </location>
</feature>
<dbReference type="PANTHER" id="PTHR43289:SF34">
    <property type="entry name" value="SERINE_THREONINE-PROTEIN KINASE YBDM-RELATED"/>
    <property type="match status" value="1"/>
</dbReference>
<gene>
    <name evidence="8" type="ORF">EBO15_03075</name>
</gene>
<evidence type="ECO:0000259" key="7">
    <source>
        <dbReference type="PROSITE" id="PS50011"/>
    </source>
</evidence>
<evidence type="ECO:0000256" key="3">
    <source>
        <dbReference type="ARBA" id="ARBA00022777"/>
    </source>
</evidence>
<protein>
    <submittedName>
        <fullName evidence="8">Serine/threonine protein kinase</fullName>
    </submittedName>
</protein>
<feature type="compositionally biased region" description="Polar residues" evidence="5">
    <location>
        <begin position="368"/>
        <end position="383"/>
    </location>
</feature>
<keyword evidence="9" id="KW-1185">Reference proteome</keyword>
<evidence type="ECO:0000256" key="6">
    <source>
        <dbReference type="SAM" id="Phobius"/>
    </source>
</evidence>
<keyword evidence="8" id="KW-0723">Serine/threonine-protein kinase</keyword>
<dbReference type="GO" id="GO:0005524">
    <property type="term" value="F:ATP binding"/>
    <property type="evidence" value="ECO:0007669"/>
    <property type="project" value="UniProtKB-KW"/>
</dbReference>
<sequence length="582" mass="59267">MAASVASWPPLPRSTDRGARRNLGSGGRFRPSRNVPYRYDLRGGFPETGGGVPDTTAALPGDPGTVGPYRLERRLGTGGQGTVHVARGPGGQRVAIKLLHPHLVTDERARGRFLGEVEIAKRVAPFCTAPVLDSGIDGDRPYIVSEFVDGPSLHASVRARGPRSGAALHRLAVNTASALAAIHEAGVVHRDFKPGNVLLGPDGPVVIDFGVARALDLSQSLTTSQAVGSPAYMAPEQIANKEIGPAADLFAWAATLLYAATGRRAFPGDSIPAVMHAILHDEPDLPDLDPQLSDLVRACLAKDPADRPGADAVLASLRGLSRSASAPALAPVLDESPITASDESSVTVQDEPSAPGRTAADAPVQETAADTPSQRTADASSAETALDAKRPKRSRRRAVLLVGAVAALVAVTSGAAYMAGTAGDSGGRHHATSGQAGAGAVGTGPLTSGTASTPTTPGTPKKTPSGASSASHAPVSSPGSPDGRPSQTPRKTAQPTKSSGSGGGGGGGSKPKGGTKTLGTVNSNDMNRYCNAKGMAYATQQGASYYCTIPGATPVTWGDVCKWRFPGHSPIFADGTTCKTTS</sequence>
<dbReference type="PROSITE" id="PS50011">
    <property type="entry name" value="PROTEIN_KINASE_DOM"/>
    <property type="match status" value="1"/>
</dbReference>
<dbReference type="Proteomes" id="UP000282674">
    <property type="component" value="Unassembled WGS sequence"/>
</dbReference>
<feature type="compositionally biased region" description="Polar residues" evidence="5">
    <location>
        <begin position="485"/>
        <end position="495"/>
    </location>
</feature>
<evidence type="ECO:0000256" key="4">
    <source>
        <dbReference type="ARBA" id="ARBA00022840"/>
    </source>
</evidence>
<dbReference type="Gene3D" id="1.10.510.10">
    <property type="entry name" value="Transferase(Phosphotransferase) domain 1"/>
    <property type="match status" value="1"/>
</dbReference>
<feature type="region of interest" description="Disordered" evidence="5">
    <location>
        <begin position="1"/>
        <end position="35"/>
    </location>
</feature>
<keyword evidence="6" id="KW-0812">Transmembrane</keyword>
<keyword evidence="4" id="KW-0067">ATP-binding</keyword>
<keyword evidence="6" id="KW-1133">Transmembrane helix</keyword>
<dbReference type="SUPFAM" id="SSF56112">
    <property type="entry name" value="Protein kinase-like (PK-like)"/>
    <property type="match status" value="1"/>
</dbReference>
<feature type="region of interest" description="Disordered" evidence="5">
    <location>
        <begin position="333"/>
        <end position="394"/>
    </location>
</feature>
<keyword evidence="6" id="KW-0472">Membrane</keyword>
<evidence type="ECO:0000313" key="9">
    <source>
        <dbReference type="Proteomes" id="UP000282674"/>
    </source>
</evidence>
<keyword evidence="1" id="KW-0808">Transferase</keyword>
<dbReference type="Gene3D" id="3.30.200.20">
    <property type="entry name" value="Phosphorylase Kinase, domain 1"/>
    <property type="match status" value="1"/>
</dbReference>
<dbReference type="GO" id="GO:0004674">
    <property type="term" value="F:protein serine/threonine kinase activity"/>
    <property type="evidence" value="ECO:0007669"/>
    <property type="project" value="UniProtKB-KW"/>
</dbReference>
<feature type="region of interest" description="Disordered" evidence="5">
    <location>
        <begin position="422"/>
        <end position="521"/>
    </location>
</feature>
<keyword evidence="2" id="KW-0547">Nucleotide-binding</keyword>
<accession>A0A3M2MFS7</accession>
<feature type="transmembrane region" description="Helical" evidence="6">
    <location>
        <begin position="398"/>
        <end position="419"/>
    </location>
</feature>
<comment type="caution">
    <text evidence="8">The sequence shown here is derived from an EMBL/GenBank/DDBJ whole genome shotgun (WGS) entry which is preliminary data.</text>
</comment>
<reference evidence="8 9" key="1">
    <citation type="submission" date="2018-10" db="EMBL/GenBank/DDBJ databases">
        <title>Isolation from soil.</title>
        <authorList>
            <person name="Hu J."/>
        </authorList>
    </citation>
    <scope>NUCLEOTIDE SEQUENCE [LARGE SCALE GENOMIC DNA]</scope>
    <source>
        <strain evidence="8 9">NEAU-Ht49</strain>
    </source>
</reference>
<feature type="compositionally biased region" description="Low complexity" evidence="5">
    <location>
        <begin position="443"/>
        <end position="481"/>
    </location>
</feature>
<name>A0A3M2MFS7_9ACTN</name>
<dbReference type="PANTHER" id="PTHR43289">
    <property type="entry name" value="MITOGEN-ACTIVATED PROTEIN KINASE KINASE KINASE 20-RELATED"/>
    <property type="match status" value="1"/>
</dbReference>
<feature type="compositionally biased region" description="Polar residues" evidence="5">
    <location>
        <begin position="338"/>
        <end position="350"/>
    </location>
</feature>
<evidence type="ECO:0000256" key="1">
    <source>
        <dbReference type="ARBA" id="ARBA00022679"/>
    </source>
</evidence>
<proteinExistence type="predicted"/>
<organism evidence="8 9">
    <name type="scientific">Actinomadura harenae</name>
    <dbReference type="NCBI Taxonomy" id="2483351"/>
    <lineage>
        <taxon>Bacteria</taxon>
        <taxon>Bacillati</taxon>
        <taxon>Actinomycetota</taxon>
        <taxon>Actinomycetes</taxon>
        <taxon>Streptosporangiales</taxon>
        <taxon>Thermomonosporaceae</taxon>
        <taxon>Actinomadura</taxon>
    </lineage>
</organism>
<keyword evidence="3 8" id="KW-0418">Kinase</keyword>
<dbReference type="InterPro" id="IPR011009">
    <property type="entry name" value="Kinase-like_dom_sf"/>
</dbReference>
<dbReference type="EMBL" id="RFFG01000003">
    <property type="protein sequence ID" value="RMI47495.1"/>
    <property type="molecule type" value="Genomic_DNA"/>
</dbReference>
<evidence type="ECO:0000256" key="5">
    <source>
        <dbReference type="SAM" id="MobiDB-lite"/>
    </source>
</evidence>
<dbReference type="AlphaFoldDB" id="A0A3M2MFS7"/>
<dbReference type="InterPro" id="IPR008271">
    <property type="entry name" value="Ser/Thr_kinase_AS"/>
</dbReference>
<dbReference type="CDD" id="cd14014">
    <property type="entry name" value="STKc_PknB_like"/>
    <property type="match status" value="1"/>
</dbReference>
<evidence type="ECO:0000313" key="8">
    <source>
        <dbReference type="EMBL" id="RMI47495.1"/>
    </source>
</evidence>
<feature type="compositionally biased region" description="Gly residues" evidence="5">
    <location>
        <begin position="500"/>
        <end position="511"/>
    </location>
</feature>
<dbReference type="PROSITE" id="PS00108">
    <property type="entry name" value="PROTEIN_KINASE_ST"/>
    <property type="match status" value="1"/>
</dbReference>
<dbReference type="InterPro" id="IPR000719">
    <property type="entry name" value="Prot_kinase_dom"/>
</dbReference>
<evidence type="ECO:0000256" key="2">
    <source>
        <dbReference type="ARBA" id="ARBA00022741"/>
    </source>
</evidence>
<dbReference type="Pfam" id="PF00069">
    <property type="entry name" value="Pkinase"/>
    <property type="match status" value="1"/>
</dbReference>